<keyword evidence="2 6" id="KW-0732">Signal</keyword>
<keyword evidence="3" id="KW-0677">Repeat</keyword>
<dbReference type="GO" id="GO:0007165">
    <property type="term" value="P:signal transduction"/>
    <property type="evidence" value="ECO:0007669"/>
    <property type="project" value="TreeGrafter"/>
</dbReference>
<feature type="region of interest" description="Disordered" evidence="4">
    <location>
        <begin position="1578"/>
        <end position="1597"/>
    </location>
</feature>
<feature type="compositionally biased region" description="Gly residues" evidence="4">
    <location>
        <begin position="1582"/>
        <end position="1594"/>
    </location>
</feature>
<dbReference type="Pfam" id="PF00443">
    <property type="entry name" value="UCH"/>
    <property type="match status" value="1"/>
</dbReference>
<feature type="transmembrane region" description="Helical" evidence="5">
    <location>
        <begin position="87"/>
        <end position="110"/>
    </location>
</feature>
<reference evidence="8 9" key="1">
    <citation type="submission" date="2017-12" db="EMBL/GenBank/DDBJ databases">
        <title>Integrating genomic resources of turbot (Scophthalmus maximus) in depth evaluation of genetic and physical mapping variation across individuals.</title>
        <authorList>
            <person name="Martinez P."/>
        </authorList>
    </citation>
    <scope>NUCLEOTIDE SEQUENCE [LARGE SCALE GENOMIC DNA]</scope>
</reference>
<feature type="signal peptide" evidence="6">
    <location>
        <begin position="1"/>
        <end position="21"/>
    </location>
</feature>
<keyword evidence="5" id="KW-1133">Transmembrane helix</keyword>
<dbReference type="InterPro" id="IPR001394">
    <property type="entry name" value="Peptidase_C19_UCH"/>
</dbReference>
<evidence type="ECO:0000259" key="7">
    <source>
        <dbReference type="PROSITE" id="PS50235"/>
    </source>
</evidence>
<organism evidence="8 9">
    <name type="scientific">Scophthalmus maximus</name>
    <name type="common">Turbot</name>
    <name type="synonym">Psetta maxima</name>
    <dbReference type="NCBI Taxonomy" id="52904"/>
    <lineage>
        <taxon>Eukaryota</taxon>
        <taxon>Metazoa</taxon>
        <taxon>Chordata</taxon>
        <taxon>Craniata</taxon>
        <taxon>Vertebrata</taxon>
        <taxon>Euteleostomi</taxon>
        <taxon>Actinopterygii</taxon>
        <taxon>Neopterygii</taxon>
        <taxon>Teleostei</taxon>
        <taxon>Neoteleostei</taxon>
        <taxon>Acanthomorphata</taxon>
        <taxon>Carangaria</taxon>
        <taxon>Pleuronectiformes</taxon>
        <taxon>Pleuronectoidei</taxon>
        <taxon>Scophthalmidae</taxon>
        <taxon>Scophthalmus</taxon>
    </lineage>
</organism>
<feature type="region of interest" description="Disordered" evidence="4">
    <location>
        <begin position="2083"/>
        <end position="2134"/>
    </location>
</feature>
<sequence>MDSRIVLPALLLVLGLATGFAQSPATGKACETKNGTSCEECLKNVTCLWCSKTKMCITYPVNTILPPHALCPLNEARWGLCWMNFQILIITLSVFGAILIIAFMICLFCCCKCENFGSQRFEAKMQRQGDKMKTKQEERRTEMTQRHDEIRKKYAVPGAHPSAEETRGQRAAERPIKPPINRLFWKTGERNPAEMSEEKPKLLLLGSRVINSTTDTWRHCTDLLPLDLLSFVLERDTSKLVPGVHMRQAGGVRGVHFTSPHASMSFPSSQLLVNCDLFPKEFSIVLTLKVSRIAQKRNEYIFSLMMPNTEEDRERGRIVLGLRFSRKCLHFHFKGHGGVNEHWVFRGTRLADNQWHTLVLTIAGQHVRLSVDCNSPLEIVPTRPFPSDLNIQGSRFHIGSRGRWKGLFSGLLRQLVLVPGSDATHQICPSSDPQLATLSVPPLFSDLPVTGRERDSHLTSYETEERVSVGLERSCSELLQGQLWFNPLKKGLYLCDGTAWVTVLEDHKRLDYVLEHQVLTTSSETHDVEVFRVPGIGLMAAMAHRSKASGSAVYLWTHSGFKLYQNISTHEALAWRHFNIGKKIFLVVSNSGGGPYNGLNKESETEFSVIYKWSKKSKQFVRFQSLQTYCARDWEAFTINQQVYLAVANHRQGNNNHTIDSVIYKWNRLAKSFEVYQKLLTSGAYDWEFFTVGPYHFLVVANAFDGVTTSVDSVIYVWVNGRFQVFQIIKTFCATDWEMFQIGSRVFLVVANGHRLQGTEPSRYAINSTIYELDMTGQLFVRFQDIVTYSAVDWEFFSLGEEHFLIVANSYNGESYSLNSILYRWQGYEGFIPVHWLPTIGCSDWEFFSSKGESYLIYSSGKAPLSKGNVAKAAGEPPPARGRSNLCGIRNQGGTCYLNSLLQTLLFTPEFREELFALGPGELGCLEDKEAPGAKVRVIPLELQRLFARLLLADQQSASTADLTESFGWNSSEGTNQHDVQELNRILFSALEHSLVGTTGSTFIHRLYHGTIVNSIVCKECGNVSQRQEDFLDLTVCVCGVSSLEEGLWNMFVEEELFEGNNLYCCAQCDRLVTAAKSAKMKKLPPFMTMSLLRFSFDFAKCERYKETGRYGFPFTINLRPFCEQTNGEDSDYTYDLFSVIIHKGGCYGGHYHAYIRDIDQLGQWEPPEDDCKPKTQRKVKEEVKEACETKLQEDNPLSVLTAIIAQESSKSVLIDQLGQKLMDKIGSSWSKKFRKHYGPIGKFLQSHNDVFMLVSNGTRVALKANPPSPVTDLPCPAEHTNNSDPSTTSGPGAAKQQPGADQRPEPEPEQGSHWFDLNDSTVSSIRESDIEKQFQGKESAYMLFYRKTQLHRPSEALNNPQYKVPSYLVQMAQEENIKVQEMREKFEATNNMVELRLHLAPCYRLENGALQPANREDGRRTSLSFDRRKTVGDLRLAIYQMQELWEGDMALTVAKSLPAGLHLYNTLTDDNVSLYSAGIHTNYDLFVWNGREVCGATLLIGAEWEPVLLTVVRPFLGEDVEQEKGNRVECEETRGGFEDGRPGLKREARGFAGGATLGEVKEALGEPKESLLCQEHRGGQRGEQGAGEGGGASGWRVFPPDDMQRTLKELSLKDGDALLVLEPQSFDSSLFTLNGDVVTVTTPSDCRWLQVEFQPHGGGGGGGEGEEEEERRKIKVPATGNMLLCEVKQRAVDELGLQEKPPGAQFCLRQVDCTGKLLPPVCEELSVRDAGVRLMTTLTLCPGNAPKASQLFLHFSVGAAPSAGMEMDIIVEETCTVKDCLKAMLDAVGLDGTCWHLRRLDWCEEVGEPLMDEDASLSELKISSGETLVVTEGQLPPKGFLMLTMWLYPDPKYMEADFKEVLTAGETQNHWPPLCAGNAVELRSVGQVEISDEATLEELKTQVLTLPALQSVCVPTTAFMRLWQLEGGRLARILRGQQLTLRKLKLTCGTDLCVQQLLKEEDLGPKEVLLNVKMGVPGERSYYPPEELVWVASRDSSPRSLRTCLASHYGLSPDSLLLAKHQPDKHIWEEISNWNQQVSKKKKKKRTESLLGAPFHLKDGDTIGIKNLLIDNNRAFFTLEDEQGQQRLREQAEQRRKGEKAAGSDGAGRQTKAGQNKTRKPEVALSINVGVFR</sequence>
<accession>A0A2U9CND2</accession>
<dbReference type="InterPro" id="IPR038765">
    <property type="entry name" value="Papain-like_cys_pep_sf"/>
</dbReference>
<dbReference type="PANTHER" id="PTHR15261:SF6">
    <property type="entry name" value="THROMBOSPONDIN-TYPE LAMININ G DOMAIN AND EAR REPEAT-CONTAINING PROTEIN"/>
    <property type="match status" value="1"/>
</dbReference>
<dbReference type="PROSITE" id="PS50235">
    <property type="entry name" value="USP_3"/>
    <property type="match status" value="1"/>
</dbReference>
<dbReference type="FunFam" id="3.90.70.10:FF:000043">
    <property type="entry name" value="Ubiquitin carboxyl-terminal hydrolase 40"/>
    <property type="match status" value="1"/>
</dbReference>
<gene>
    <name evidence="8" type="ORF">SMAX5B_021942</name>
</gene>
<dbReference type="PANTHER" id="PTHR15261">
    <property type="entry name" value="THROMBOSPONDIN-TYPE LAMININ G DOMAIN AND EAR REPEAT-CONTAINING"/>
    <property type="match status" value="1"/>
</dbReference>
<evidence type="ECO:0000313" key="8">
    <source>
        <dbReference type="EMBL" id="AWP16302.1"/>
    </source>
</evidence>
<dbReference type="InterPro" id="IPR018200">
    <property type="entry name" value="USP_CS"/>
</dbReference>
<proteinExistence type="predicted"/>
<feature type="compositionally biased region" description="Basic and acidic residues" evidence="4">
    <location>
        <begin position="2088"/>
        <end position="2103"/>
    </location>
</feature>
<dbReference type="Proteomes" id="UP000246464">
    <property type="component" value="Chromosome 17"/>
</dbReference>
<keyword evidence="5" id="KW-0472">Membrane</keyword>
<dbReference type="SUPFAM" id="SSF54001">
    <property type="entry name" value="Cysteine proteinases"/>
    <property type="match status" value="1"/>
</dbReference>
<dbReference type="InterPro" id="IPR057763">
    <property type="entry name" value="UBL_USP40"/>
</dbReference>
<evidence type="ECO:0000256" key="1">
    <source>
        <dbReference type="ARBA" id="ARBA00004645"/>
    </source>
</evidence>
<keyword evidence="8" id="KW-0378">Hydrolase</keyword>
<keyword evidence="5" id="KW-0812">Transmembrane</keyword>
<evidence type="ECO:0000256" key="6">
    <source>
        <dbReference type="SAM" id="SignalP"/>
    </source>
</evidence>
<feature type="region of interest" description="Disordered" evidence="4">
    <location>
        <begin position="127"/>
        <end position="146"/>
    </location>
</feature>
<dbReference type="STRING" id="52904.ENSSMAP00000029867"/>
<evidence type="ECO:0000256" key="2">
    <source>
        <dbReference type="ARBA" id="ARBA00022729"/>
    </source>
</evidence>
<dbReference type="CDD" id="cd00110">
    <property type="entry name" value="LamG"/>
    <property type="match status" value="1"/>
</dbReference>
<dbReference type="Pfam" id="PF02210">
    <property type="entry name" value="Laminin_G_2"/>
    <property type="match status" value="1"/>
</dbReference>
<dbReference type="InterPro" id="IPR013320">
    <property type="entry name" value="ConA-like_dom_sf"/>
</dbReference>
<dbReference type="EMBL" id="CP026259">
    <property type="protein sequence ID" value="AWP16302.1"/>
    <property type="molecule type" value="Genomic_DNA"/>
</dbReference>
<evidence type="ECO:0000313" key="9">
    <source>
        <dbReference type="Proteomes" id="UP000246464"/>
    </source>
</evidence>
<dbReference type="Pfam" id="PF25822">
    <property type="entry name" value="UBL_USP40"/>
    <property type="match status" value="1"/>
</dbReference>
<dbReference type="InterPro" id="IPR009039">
    <property type="entry name" value="EAR"/>
</dbReference>
<protein>
    <submittedName>
        <fullName evidence="8">Putative ubiquitin carboxyl-terminal hydrolase 40</fullName>
    </submittedName>
</protein>
<dbReference type="GO" id="GO:0004843">
    <property type="term" value="F:cysteine-type deubiquitinase activity"/>
    <property type="evidence" value="ECO:0007669"/>
    <property type="project" value="InterPro"/>
</dbReference>
<dbReference type="PROSITE" id="PS00973">
    <property type="entry name" value="USP_2"/>
    <property type="match status" value="1"/>
</dbReference>
<dbReference type="InterPro" id="IPR001791">
    <property type="entry name" value="Laminin_G"/>
</dbReference>
<evidence type="ECO:0000256" key="5">
    <source>
        <dbReference type="SAM" id="Phobius"/>
    </source>
</evidence>
<comment type="subcellular location">
    <subcellularLocation>
        <location evidence="1">Cell projection</location>
        <location evidence="1">Stereocilium</location>
    </subcellularLocation>
</comment>
<dbReference type="Gene3D" id="3.90.70.10">
    <property type="entry name" value="Cysteine proteinases"/>
    <property type="match status" value="2"/>
</dbReference>
<feature type="domain" description="USP" evidence="7">
    <location>
        <begin position="887"/>
        <end position="1349"/>
    </location>
</feature>
<dbReference type="SMART" id="SM00210">
    <property type="entry name" value="TSPN"/>
    <property type="match status" value="1"/>
</dbReference>
<dbReference type="Gene3D" id="2.60.120.200">
    <property type="match status" value="1"/>
</dbReference>
<feature type="compositionally biased region" description="Polar residues" evidence="4">
    <location>
        <begin position="1280"/>
        <end position="1291"/>
    </location>
</feature>
<feature type="region of interest" description="Disordered" evidence="4">
    <location>
        <begin position="1527"/>
        <end position="1546"/>
    </location>
</feature>
<dbReference type="InterPro" id="IPR005492">
    <property type="entry name" value="EPTP"/>
</dbReference>
<dbReference type="GO" id="GO:0016579">
    <property type="term" value="P:protein deubiquitination"/>
    <property type="evidence" value="ECO:0007669"/>
    <property type="project" value="InterPro"/>
</dbReference>
<dbReference type="GO" id="GO:0032420">
    <property type="term" value="C:stereocilium"/>
    <property type="evidence" value="ECO:0007669"/>
    <property type="project" value="UniProtKB-SubCell"/>
</dbReference>
<evidence type="ECO:0000256" key="3">
    <source>
        <dbReference type="ARBA" id="ARBA00022737"/>
    </source>
</evidence>
<dbReference type="Pfam" id="PF03736">
    <property type="entry name" value="EPTP"/>
    <property type="match status" value="5"/>
</dbReference>
<dbReference type="InterPro" id="IPR028889">
    <property type="entry name" value="USP"/>
</dbReference>
<dbReference type="PROSITE" id="PS50912">
    <property type="entry name" value="EAR"/>
    <property type="match status" value="6"/>
</dbReference>
<keyword evidence="9" id="KW-1185">Reference proteome</keyword>
<dbReference type="SUPFAM" id="SSF49899">
    <property type="entry name" value="Concanavalin A-like lectins/glucanases"/>
    <property type="match status" value="1"/>
</dbReference>
<feature type="chain" id="PRO_5016163206" evidence="6">
    <location>
        <begin position="22"/>
        <end position="2134"/>
    </location>
</feature>
<evidence type="ECO:0000256" key="4">
    <source>
        <dbReference type="SAM" id="MobiDB-lite"/>
    </source>
</evidence>
<feature type="region of interest" description="Disordered" evidence="4">
    <location>
        <begin position="1264"/>
        <end position="1318"/>
    </location>
</feature>
<dbReference type="InterPro" id="IPR048287">
    <property type="entry name" value="TSPN-like_N"/>
</dbReference>
<dbReference type="PROSITE" id="PS00972">
    <property type="entry name" value="USP_1"/>
    <property type="match status" value="1"/>
</dbReference>
<name>A0A2U9CND2_SCOMX</name>